<name>A0A7S3VA67_9STRA</name>
<dbReference type="PANTHER" id="PTHR38016">
    <property type="entry name" value="UNNAMED PRODUCT"/>
    <property type="match status" value="1"/>
</dbReference>
<feature type="domain" description="Limiting CO2-inducible protein B/C beta carbonyic anhydrase" evidence="3">
    <location>
        <begin position="71"/>
        <end position="291"/>
    </location>
</feature>
<feature type="chain" id="PRO_5030856702" description="Limiting CO2-inducible protein B/C beta carbonyic anhydrase domain-containing protein" evidence="2">
    <location>
        <begin position="18"/>
        <end position="456"/>
    </location>
</feature>
<evidence type="ECO:0000256" key="1">
    <source>
        <dbReference type="SAM" id="MobiDB-lite"/>
    </source>
</evidence>
<evidence type="ECO:0000259" key="3">
    <source>
        <dbReference type="Pfam" id="PF18599"/>
    </source>
</evidence>
<evidence type="ECO:0000256" key="2">
    <source>
        <dbReference type="SAM" id="SignalP"/>
    </source>
</evidence>
<dbReference type="InterPro" id="IPR040703">
    <property type="entry name" value="LCIB/C_CA"/>
</dbReference>
<dbReference type="PANTHER" id="PTHR38016:SF1">
    <property type="entry name" value="LIMITING CO2-INDUCIBLE PROTEIN B_C BETA CARBONYIC ANHYDRASE DOMAIN-CONTAINING PROTEIN"/>
    <property type="match status" value="1"/>
</dbReference>
<feature type="compositionally biased region" description="Basic residues" evidence="1">
    <location>
        <begin position="439"/>
        <end position="456"/>
    </location>
</feature>
<organism evidence="4">
    <name type="scientific">Chaetoceros debilis</name>
    <dbReference type="NCBI Taxonomy" id="122233"/>
    <lineage>
        <taxon>Eukaryota</taxon>
        <taxon>Sar</taxon>
        <taxon>Stramenopiles</taxon>
        <taxon>Ochrophyta</taxon>
        <taxon>Bacillariophyta</taxon>
        <taxon>Coscinodiscophyceae</taxon>
        <taxon>Chaetocerotophycidae</taxon>
        <taxon>Chaetocerotales</taxon>
        <taxon>Chaetocerotaceae</taxon>
        <taxon>Chaetoceros</taxon>
    </lineage>
</organism>
<evidence type="ECO:0000313" key="4">
    <source>
        <dbReference type="EMBL" id="CAE0466445.1"/>
    </source>
</evidence>
<feature type="signal peptide" evidence="2">
    <location>
        <begin position="1"/>
        <end position="17"/>
    </location>
</feature>
<accession>A0A7S3VA67</accession>
<feature type="region of interest" description="Disordered" evidence="1">
    <location>
        <begin position="409"/>
        <end position="456"/>
    </location>
</feature>
<dbReference type="EMBL" id="HBIO01014624">
    <property type="protein sequence ID" value="CAE0466445.1"/>
    <property type="molecule type" value="Transcribed_RNA"/>
</dbReference>
<dbReference type="Pfam" id="PF18599">
    <property type="entry name" value="LCIB_C_CA"/>
    <property type="match status" value="1"/>
</dbReference>
<keyword evidence="2" id="KW-0732">Signal</keyword>
<sequence>MKLYIASLSLLLASASAFAPSKSSARSATSLNIVVGNDGVSTADKLQSIFASGPQYNEDFDAIVQESFPGAMNNKDLVSNVVNHLASKGFTGANSLLATSLCCDELARQLEDDFNGIYGNNFNLGGLAGFPFAGNTGFGAMSAHIPDDGYCLIVYGPHVGVAADGTVGKVERSGVELVDTCCGSAVAASNYVMGITDGGAEITTKLQEFTDFQQGAVKELILPHGKRLSEAENRMVELPYALYDSQNMLMSEIVKKGSTGIKRGLALLGGIQINTGPDTLDYFVPLKFDLMNYRGKITEEMLPSLKQRTGLLQIPLKIVMKEEPAPGATDDIHDIEEVSDVEIEPVSVAIVEEVEEIVDATIEIESASVAVIEEVEEVEEIVDVTVVEEELSNDNAMVEAEIDPLAEIIESGSSGDREQEIVVNDPETEGEKKPSLSRMLKKLKRSKKGKGRGTKK</sequence>
<gene>
    <name evidence="4" type="ORF">CDEB00056_LOCUS11297</name>
</gene>
<protein>
    <recommendedName>
        <fullName evidence="3">Limiting CO2-inducible protein B/C beta carbonyic anhydrase domain-containing protein</fullName>
    </recommendedName>
</protein>
<reference evidence="4" key="1">
    <citation type="submission" date="2021-01" db="EMBL/GenBank/DDBJ databases">
        <authorList>
            <person name="Corre E."/>
            <person name="Pelletier E."/>
            <person name="Niang G."/>
            <person name="Scheremetjew M."/>
            <person name="Finn R."/>
            <person name="Kale V."/>
            <person name="Holt S."/>
            <person name="Cochrane G."/>
            <person name="Meng A."/>
            <person name="Brown T."/>
            <person name="Cohen L."/>
        </authorList>
    </citation>
    <scope>NUCLEOTIDE SEQUENCE</scope>
    <source>
        <strain evidence="4">MM31A-1</strain>
    </source>
</reference>
<dbReference type="AlphaFoldDB" id="A0A7S3VA67"/>
<proteinExistence type="predicted"/>